<dbReference type="EMBL" id="MUJK01000016">
    <property type="protein sequence ID" value="POF39033.1"/>
    <property type="molecule type" value="Genomic_DNA"/>
</dbReference>
<dbReference type="AlphaFoldDB" id="A0A2S3VGU9"/>
<name>A0A2S3VGU9_9PSED</name>
<sequence length="189" mass="20759">MKFDLTELDTKYAGAADPALGHIPNDLIAAIQDVYKPAGMQLTDLALREAESVEYGASRFGLDGHTIVFRVAKTTPTKIGQFVTIWKRPTSGSIIAPLDVDDGVAFVVVSVSDATHRGQFIFDQKILASKGIMAINGKGGKRAIRVYPPWVKPVAKEAVRTQQWQLRYFLPLEQSGSADSVQVRRLFEV</sequence>
<dbReference type="Pfam" id="PF08877">
    <property type="entry name" value="MepB-like"/>
    <property type="match status" value="1"/>
</dbReference>
<comment type="caution">
    <text evidence="1">The sequence shown here is derived from an EMBL/GenBank/DDBJ whole genome shotgun (WGS) entry which is preliminary data.</text>
</comment>
<dbReference type="InterPro" id="IPR011235">
    <property type="entry name" value="MepB-like"/>
</dbReference>
<dbReference type="InterPro" id="IPR038231">
    <property type="entry name" value="MepB-like_sf"/>
</dbReference>
<keyword evidence="2" id="KW-1185">Reference proteome</keyword>
<accession>A0A2S3VGU9</accession>
<gene>
    <name evidence="1" type="ORF">B0D71_28510</name>
</gene>
<dbReference type="PIRSF" id="PIRSF032285">
    <property type="entry name" value="UCP032285"/>
    <property type="match status" value="1"/>
</dbReference>
<dbReference type="RefSeq" id="WP_103397767.1">
    <property type="nucleotide sequence ID" value="NZ_MUJK01000016.1"/>
</dbReference>
<reference evidence="2" key="1">
    <citation type="submission" date="2017-02" db="EMBL/GenBank/DDBJ databases">
        <authorList>
            <person name="Furmanczyk E.M."/>
        </authorList>
    </citation>
    <scope>NUCLEOTIDE SEQUENCE [LARGE SCALE GENOMIC DNA]</scope>
    <source>
        <strain evidence="2">AP3_22</strain>
    </source>
</reference>
<dbReference type="Proteomes" id="UP000237440">
    <property type="component" value="Unassembled WGS sequence"/>
</dbReference>
<evidence type="ECO:0000313" key="1">
    <source>
        <dbReference type="EMBL" id="POF39033.1"/>
    </source>
</evidence>
<evidence type="ECO:0000313" key="2">
    <source>
        <dbReference type="Proteomes" id="UP000237440"/>
    </source>
</evidence>
<protein>
    <recommendedName>
        <fullName evidence="3">MepB domain containing protein</fullName>
    </recommendedName>
</protein>
<dbReference type="OrthoDB" id="4954833at2"/>
<dbReference type="Gene3D" id="3.40.1350.140">
    <property type="entry name" value="MepB-like"/>
    <property type="match status" value="1"/>
</dbReference>
<evidence type="ECO:0008006" key="3">
    <source>
        <dbReference type="Google" id="ProtNLM"/>
    </source>
</evidence>
<organism evidence="1 2">
    <name type="scientific">Pseudomonas laurylsulfativorans</name>
    <dbReference type="NCBI Taxonomy" id="1943631"/>
    <lineage>
        <taxon>Bacteria</taxon>
        <taxon>Pseudomonadati</taxon>
        <taxon>Pseudomonadota</taxon>
        <taxon>Gammaproteobacteria</taxon>
        <taxon>Pseudomonadales</taxon>
        <taxon>Pseudomonadaceae</taxon>
        <taxon>Pseudomonas</taxon>
    </lineage>
</organism>
<proteinExistence type="predicted"/>